<dbReference type="Pfam" id="PF00294">
    <property type="entry name" value="PfkB"/>
    <property type="match status" value="1"/>
</dbReference>
<dbReference type="InterPro" id="IPR029056">
    <property type="entry name" value="Ribokinase-like"/>
</dbReference>
<dbReference type="PANTHER" id="PTHR47098">
    <property type="entry name" value="PROTEIN MAK32"/>
    <property type="match status" value="1"/>
</dbReference>
<sequence length="402" mass="43833">MSPYILEPTQLPTNDNDDESLVSKPPVLASIGTVLIDVFESASQAPSPLSLTPPDQTPKTSSFPTLQPPTISTPQLSFSSPLPLPTETHQVLGGGALYALIGARIWLPAQALRTLIDRAQDGLDLPQHLERKLDEYGRAMWCFQTGDQRRMITARIRYEGDVRVYQHLTRAPHRTLRSLVATPLHRATYLHVAPPFSPQDLANLLDELATLSASGEKWTPKIVFEPTPTSCHAGQLEWLEKVTPSVEVLSPNHEELLSLYSSPIHPLSSPEFVPEIERLILHLLNDIGVGNHGQGVVVVRCGKLGSCIGTRAKGVRWVPAFWVGKENAGRVKDVTGAGNAFLGGYVAGLSLTQDAYQAALYGSVSSSFVVEQVGLPLLSEDGKWNGDEPLTRVEQLRKRAGM</sequence>
<keyword evidence="4" id="KW-1185">Reference proteome</keyword>
<feature type="compositionally biased region" description="Low complexity" evidence="1">
    <location>
        <begin position="72"/>
        <end position="82"/>
    </location>
</feature>
<dbReference type="Gene3D" id="3.40.1190.20">
    <property type="match status" value="1"/>
</dbReference>
<keyword evidence="3" id="KW-0808">Transferase</keyword>
<dbReference type="Proteomes" id="UP000193986">
    <property type="component" value="Unassembled WGS sequence"/>
</dbReference>
<dbReference type="OrthoDB" id="497927at2759"/>
<proteinExistence type="predicted"/>
<feature type="region of interest" description="Disordered" evidence="1">
    <location>
        <begin position="45"/>
        <end position="82"/>
    </location>
</feature>
<dbReference type="GO" id="GO:0016301">
    <property type="term" value="F:kinase activity"/>
    <property type="evidence" value="ECO:0007669"/>
    <property type="project" value="UniProtKB-KW"/>
</dbReference>
<organism evidence="3 4">
    <name type="scientific">Naematelia encephala</name>
    <dbReference type="NCBI Taxonomy" id="71784"/>
    <lineage>
        <taxon>Eukaryota</taxon>
        <taxon>Fungi</taxon>
        <taxon>Dikarya</taxon>
        <taxon>Basidiomycota</taxon>
        <taxon>Agaricomycotina</taxon>
        <taxon>Tremellomycetes</taxon>
        <taxon>Tremellales</taxon>
        <taxon>Naemateliaceae</taxon>
        <taxon>Naematelia</taxon>
    </lineage>
</organism>
<protein>
    <submittedName>
        <fullName evidence="3">Ribokinase-like protein</fullName>
    </submittedName>
</protein>
<dbReference type="PANTHER" id="PTHR47098:SF2">
    <property type="entry name" value="PROTEIN MAK32"/>
    <property type="match status" value="1"/>
</dbReference>
<keyword evidence="3" id="KW-0418">Kinase</keyword>
<dbReference type="FunCoup" id="A0A1Y2AZX0">
    <property type="interactions" value="1"/>
</dbReference>
<accession>A0A1Y2AZX0</accession>
<dbReference type="STRING" id="71784.A0A1Y2AZX0"/>
<evidence type="ECO:0000313" key="3">
    <source>
        <dbReference type="EMBL" id="ORY28014.1"/>
    </source>
</evidence>
<feature type="compositionally biased region" description="Polar residues" evidence="1">
    <location>
        <begin position="45"/>
        <end position="70"/>
    </location>
</feature>
<evidence type="ECO:0000259" key="2">
    <source>
        <dbReference type="Pfam" id="PF00294"/>
    </source>
</evidence>
<dbReference type="SUPFAM" id="SSF53613">
    <property type="entry name" value="Ribokinase-like"/>
    <property type="match status" value="1"/>
</dbReference>
<dbReference type="AlphaFoldDB" id="A0A1Y2AZX0"/>
<feature type="domain" description="Carbohydrate kinase PfkB" evidence="2">
    <location>
        <begin position="180"/>
        <end position="374"/>
    </location>
</feature>
<dbReference type="EMBL" id="MCFC01000034">
    <property type="protein sequence ID" value="ORY28014.1"/>
    <property type="molecule type" value="Genomic_DNA"/>
</dbReference>
<evidence type="ECO:0000256" key="1">
    <source>
        <dbReference type="SAM" id="MobiDB-lite"/>
    </source>
</evidence>
<dbReference type="InParanoid" id="A0A1Y2AZX0"/>
<name>A0A1Y2AZX0_9TREE</name>
<gene>
    <name evidence="3" type="ORF">BCR39DRAFT_565524</name>
</gene>
<reference evidence="3 4" key="1">
    <citation type="submission" date="2016-07" db="EMBL/GenBank/DDBJ databases">
        <title>Pervasive Adenine N6-methylation of Active Genes in Fungi.</title>
        <authorList>
            <consortium name="DOE Joint Genome Institute"/>
            <person name="Mondo S.J."/>
            <person name="Dannebaum R.O."/>
            <person name="Kuo R.C."/>
            <person name="Labutti K."/>
            <person name="Haridas S."/>
            <person name="Kuo A."/>
            <person name="Salamov A."/>
            <person name="Ahrendt S.R."/>
            <person name="Lipzen A."/>
            <person name="Sullivan W."/>
            <person name="Andreopoulos W.B."/>
            <person name="Clum A."/>
            <person name="Lindquist E."/>
            <person name="Daum C."/>
            <person name="Ramamoorthy G.K."/>
            <person name="Gryganskyi A."/>
            <person name="Culley D."/>
            <person name="Magnuson J.K."/>
            <person name="James T.Y."/>
            <person name="O'Malley M.A."/>
            <person name="Stajich J.E."/>
            <person name="Spatafora J.W."/>
            <person name="Visel A."/>
            <person name="Grigoriev I.V."/>
        </authorList>
    </citation>
    <scope>NUCLEOTIDE SEQUENCE [LARGE SCALE GENOMIC DNA]</scope>
    <source>
        <strain evidence="3 4">68-887.2</strain>
    </source>
</reference>
<comment type="caution">
    <text evidence="3">The sequence shown here is derived from an EMBL/GenBank/DDBJ whole genome shotgun (WGS) entry which is preliminary data.</text>
</comment>
<evidence type="ECO:0000313" key="4">
    <source>
        <dbReference type="Proteomes" id="UP000193986"/>
    </source>
</evidence>
<feature type="region of interest" description="Disordered" evidence="1">
    <location>
        <begin position="1"/>
        <end position="22"/>
    </location>
</feature>
<dbReference type="InterPro" id="IPR011611">
    <property type="entry name" value="PfkB_dom"/>
</dbReference>